<sequence>MIDVSPWENAVGMMIDALRSARADNKNSFYFRFRNSKLSRRTKAVLLGGFRH</sequence>
<gene>
    <name evidence="1" type="ORF">pC5.8a_93</name>
</gene>
<name>A0A7S4ZT60_RHIRH</name>
<dbReference type="AlphaFoldDB" id="A0A7S4ZT60"/>
<dbReference type="EMBL" id="MK318971">
    <property type="protein sequence ID" value="QCL09585.1"/>
    <property type="molecule type" value="Genomic_DNA"/>
</dbReference>
<geneLocation type="plasmid" evidence="1">
    <name>pColt5.8a</name>
</geneLocation>
<proteinExistence type="predicted"/>
<accession>A0A7S4ZT60</accession>
<keyword evidence="1" id="KW-0614">Plasmid</keyword>
<protein>
    <submittedName>
        <fullName evidence="1">Uncharacterized protein</fullName>
    </submittedName>
</protein>
<reference evidence="1" key="1">
    <citation type="submission" date="2018-12" db="EMBL/GenBank/DDBJ databases">
        <title>Three Rhizobium rhizogenes strains isolated from the same crown gall tumor carry diverse plasmids.</title>
        <authorList>
            <person name="Pulawska J."/>
            <person name="Kuzmanovic N."/>
        </authorList>
    </citation>
    <scope>NUCLEOTIDE SEQUENCE</scope>
    <source>
        <strain evidence="1">Colt5.8</strain>
        <plasmid evidence="1">pColt5.8a</plasmid>
    </source>
</reference>
<organism evidence="1">
    <name type="scientific">Rhizobium rhizogenes</name>
    <name type="common">Agrobacterium rhizogenes</name>
    <dbReference type="NCBI Taxonomy" id="359"/>
    <lineage>
        <taxon>Bacteria</taxon>
        <taxon>Pseudomonadati</taxon>
        <taxon>Pseudomonadota</taxon>
        <taxon>Alphaproteobacteria</taxon>
        <taxon>Hyphomicrobiales</taxon>
        <taxon>Rhizobiaceae</taxon>
        <taxon>Rhizobium/Agrobacterium group</taxon>
        <taxon>Rhizobium</taxon>
    </lineage>
</organism>
<evidence type="ECO:0000313" key="1">
    <source>
        <dbReference type="EMBL" id="QCL09585.1"/>
    </source>
</evidence>